<evidence type="ECO:0000256" key="1">
    <source>
        <dbReference type="SAM" id="Phobius"/>
    </source>
</evidence>
<keyword evidence="1" id="KW-0812">Transmembrane</keyword>
<gene>
    <name evidence="2" type="ORF">BkAM31D_22750</name>
</gene>
<sequence>MRQKRFLLVATQQILFLFYLILTTFFYFLAIRQGNEGVTFRFLGGGDDGMFYWEESQKIAAGQEAILTSIYPLIIGNIMRITGIESVYFIRIFNYFGFIILTFLGLYLIRLFYKLEQIKLGRDLNPIYTSKILMLLSFVCYVSLFMNISLSINRDIWIYSFYILSLILSIKVIFNKKNRFLFLILLFPSLWLLGEFRGYALASFIISIILYLLYKGFLKLRRPILTLTAFITVFGVYYTLFMDYSIPYLDMSLRGALNYRHSAITLYSGGSQMWINLDHPFFPVFFINYFHSFIGNLIGPLPWHLSGISTLFIFLFETIPMILILLFIWKKRNLLSKVQIYVLLHAFVWIGLIAVTNDNIGTATRLRAVGWILILIVFVSVYSKNRYFKKKII</sequence>
<feature type="transmembrane region" description="Helical" evidence="1">
    <location>
        <begin position="7"/>
        <end position="30"/>
    </location>
</feature>
<keyword evidence="3" id="KW-1185">Reference proteome</keyword>
<dbReference type="EMBL" id="CP020814">
    <property type="protein sequence ID" value="ARK32454.1"/>
    <property type="molecule type" value="Genomic_DNA"/>
</dbReference>
<feature type="transmembrane region" description="Helical" evidence="1">
    <location>
        <begin position="281"/>
        <end position="299"/>
    </location>
</feature>
<feature type="transmembrane region" description="Helical" evidence="1">
    <location>
        <begin position="366"/>
        <end position="383"/>
    </location>
</feature>
<name>A0A1X9MI95_9BACI</name>
<dbReference type="STRING" id="199441.BkAM31D_22750"/>
<organism evidence="2 3">
    <name type="scientific">Halalkalibacter krulwichiae</name>
    <dbReference type="NCBI Taxonomy" id="199441"/>
    <lineage>
        <taxon>Bacteria</taxon>
        <taxon>Bacillati</taxon>
        <taxon>Bacillota</taxon>
        <taxon>Bacilli</taxon>
        <taxon>Bacillales</taxon>
        <taxon>Bacillaceae</taxon>
        <taxon>Halalkalibacter</taxon>
    </lineage>
</organism>
<protein>
    <recommendedName>
        <fullName evidence="4">Glycosyltransferase RgtA/B/C/D-like domain-containing protein</fullName>
    </recommendedName>
</protein>
<keyword evidence="1" id="KW-1133">Transmembrane helix</keyword>
<feature type="transmembrane region" description="Helical" evidence="1">
    <location>
        <begin position="305"/>
        <end position="328"/>
    </location>
</feature>
<accession>A0A1X9MI95</accession>
<dbReference type="RefSeq" id="WP_066157507.1">
    <property type="nucleotide sequence ID" value="NZ_CP020814.1"/>
</dbReference>
<evidence type="ECO:0000313" key="3">
    <source>
        <dbReference type="Proteomes" id="UP000193006"/>
    </source>
</evidence>
<evidence type="ECO:0000313" key="2">
    <source>
        <dbReference type="EMBL" id="ARK32454.1"/>
    </source>
</evidence>
<feature type="transmembrane region" description="Helical" evidence="1">
    <location>
        <begin position="181"/>
        <end position="214"/>
    </location>
</feature>
<reference evidence="2 3" key="1">
    <citation type="submission" date="2017-04" db="EMBL/GenBank/DDBJ databases">
        <title>Bacillus krulwichiae AM31D Genome sequencing and assembly.</title>
        <authorList>
            <person name="Krulwich T.A."/>
            <person name="Anastor L."/>
            <person name="Ehrlich R."/>
            <person name="Ehrlich G.D."/>
            <person name="Janto B."/>
        </authorList>
    </citation>
    <scope>NUCLEOTIDE SEQUENCE [LARGE SCALE GENOMIC DNA]</scope>
    <source>
        <strain evidence="2 3">AM31D</strain>
    </source>
</reference>
<feature type="transmembrane region" description="Helical" evidence="1">
    <location>
        <begin position="156"/>
        <end position="174"/>
    </location>
</feature>
<dbReference type="Proteomes" id="UP000193006">
    <property type="component" value="Chromosome"/>
</dbReference>
<feature type="transmembrane region" description="Helical" evidence="1">
    <location>
        <begin position="132"/>
        <end position="150"/>
    </location>
</feature>
<keyword evidence="1" id="KW-0472">Membrane</keyword>
<proteinExistence type="predicted"/>
<feature type="transmembrane region" description="Helical" evidence="1">
    <location>
        <begin position="92"/>
        <end position="112"/>
    </location>
</feature>
<feature type="transmembrane region" description="Helical" evidence="1">
    <location>
        <begin position="340"/>
        <end position="360"/>
    </location>
</feature>
<dbReference type="KEGG" id="bkw:BkAM31D_22750"/>
<dbReference type="AlphaFoldDB" id="A0A1X9MI95"/>
<feature type="transmembrane region" description="Helical" evidence="1">
    <location>
        <begin position="220"/>
        <end position="241"/>
    </location>
</feature>
<evidence type="ECO:0008006" key="4">
    <source>
        <dbReference type="Google" id="ProtNLM"/>
    </source>
</evidence>